<dbReference type="InterPro" id="IPR050445">
    <property type="entry name" value="Bact_polysacc_biosynth/exp"/>
</dbReference>
<organism evidence="9 10">
    <name type="scientific">Thiohalorhabdus methylotrophus</name>
    <dbReference type="NCBI Taxonomy" id="3242694"/>
    <lineage>
        <taxon>Bacteria</taxon>
        <taxon>Pseudomonadati</taxon>
        <taxon>Pseudomonadota</taxon>
        <taxon>Gammaproteobacteria</taxon>
        <taxon>Thiohalorhabdales</taxon>
        <taxon>Thiohalorhabdaceae</taxon>
        <taxon>Thiohalorhabdus</taxon>
    </lineage>
</organism>
<gene>
    <name evidence="9" type="ORF">ACERLL_17195</name>
</gene>
<comment type="caution">
    <text evidence="9">The sequence shown here is derived from an EMBL/GenBank/DDBJ whole genome shotgun (WGS) entry which is preliminary data.</text>
</comment>
<dbReference type="Pfam" id="PF02706">
    <property type="entry name" value="Wzz"/>
    <property type="match status" value="1"/>
</dbReference>
<proteinExistence type="predicted"/>
<evidence type="ECO:0000256" key="1">
    <source>
        <dbReference type="ARBA" id="ARBA00004651"/>
    </source>
</evidence>
<sequence>MADQDTAEYRRPPAEDEIDLADLVGVLYRRRWLIVGTTLVVFLAAVAYALTLPAKYNMESFLSIGQMEGEFLEKPEAIPAKIRSLTRVYQVNNKEAFKKQGVGVGEGDISTSVQGGGIIRFAFNEVPKSPLLTELMHSVNSQIVEQHKGQIQGRQARLREEIKGLKEQRAQLQERKQALNARLEQATEEQSGDVTVIRQLLDSVRMNLNDLGGRLSEAQANLAAISPTEVVMEPTYSENPVAPSTRMIAALGLVLGGFMAVFLAFLVEFWVNNRDRIKGTG</sequence>
<dbReference type="PANTHER" id="PTHR32309:SF31">
    <property type="entry name" value="CAPSULAR EXOPOLYSACCHARIDE FAMILY"/>
    <property type="match status" value="1"/>
</dbReference>
<accession>A0ABV4TZM6</accession>
<feature type="coiled-coil region" evidence="6">
    <location>
        <begin position="148"/>
        <end position="189"/>
    </location>
</feature>
<keyword evidence="2" id="KW-1003">Cell membrane</keyword>
<reference evidence="9 10" key="1">
    <citation type="submission" date="2024-08" db="EMBL/GenBank/DDBJ databases">
        <title>Whole-genome sequencing of halo(alkali)philic microorganisms from hypersaline lakes.</title>
        <authorList>
            <person name="Sorokin D.Y."/>
            <person name="Merkel A.Y."/>
            <person name="Messina E."/>
            <person name="Yakimov M."/>
        </authorList>
    </citation>
    <scope>NUCLEOTIDE SEQUENCE [LARGE SCALE GENOMIC DNA]</scope>
    <source>
        <strain evidence="9 10">Cl-TMA</strain>
    </source>
</reference>
<dbReference type="Proteomes" id="UP001575181">
    <property type="component" value="Unassembled WGS sequence"/>
</dbReference>
<evidence type="ECO:0000259" key="8">
    <source>
        <dbReference type="Pfam" id="PF02706"/>
    </source>
</evidence>
<dbReference type="PANTHER" id="PTHR32309">
    <property type="entry name" value="TYROSINE-PROTEIN KINASE"/>
    <property type="match status" value="1"/>
</dbReference>
<evidence type="ECO:0000256" key="4">
    <source>
        <dbReference type="ARBA" id="ARBA00022989"/>
    </source>
</evidence>
<keyword evidence="3 7" id="KW-0812">Transmembrane</keyword>
<evidence type="ECO:0000256" key="5">
    <source>
        <dbReference type="ARBA" id="ARBA00023136"/>
    </source>
</evidence>
<evidence type="ECO:0000313" key="9">
    <source>
        <dbReference type="EMBL" id="MFA9462544.1"/>
    </source>
</evidence>
<keyword evidence="10" id="KW-1185">Reference proteome</keyword>
<keyword evidence="4 7" id="KW-1133">Transmembrane helix</keyword>
<evidence type="ECO:0000313" key="10">
    <source>
        <dbReference type="Proteomes" id="UP001575181"/>
    </source>
</evidence>
<protein>
    <submittedName>
        <fullName evidence="9">Wzz/FepE/Etk N-terminal domain-containing protein</fullName>
    </submittedName>
</protein>
<evidence type="ECO:0000256" key="2">
    <source>
        <dbReference type="ARBA" id="ARBA00022475"/>
    </source>
</evidence>
<feature type="transmembrane region" description="Helical" evidence="7">
    <location>
        <begin position="247"/>
        <end position="271"/>
    </location>
</feature>
<comment type="subcellular location">
    <subcellularLocation>
        <location evidence="1">Cell membrane</location>
        <topology evidence="1">Multi-pass membrane protein</topology>
    </subcellularLocation>
</comment>
<evidence type="ECO:0000256" key="6">
    <source>
        <dbReference type="SAM" id="Coils"/>
    </source>
</evidence>
<keyword evidence="5 7" id="KW-0472">Membrane</keyword>
<keyword evidence="6" id="KW-0175">Coiled coil</keyword>
<feature type="domain" description="Polysaccharide chain length determinant N-terminal" evidence="8">
    <location>
        <begin position="16"/>
        <end position="73"/>
    </location>
</feature>
<evidence type="ECO:0000256" key="7">
    <source>
        <dbReference type="SAM" id="Phobius"/>
    </source>
</evidence>
<dbReference type="RefSeq" id="WP_373657332.1">
    <property type="nucleotide sequence ID" value="NZ_JBGUAW010000016.1"/>
</dbReference>
<name>A0ABV4TZM6_9GAMM</name>
<evidence type="ECO:0000256" key="3">
    <source>
        <dbReference type="ARBA" id="ARBA00022692"/>
    </source>
</evidence>
<dbReference type="InterPro" id="IPR003856">
    <property type="entry name" value="LPS_length_determ_N"/>
</dbReference>
<dbReference type="EMBL" id="JBGUAW010000016">
    <property type="protein sequence ID" value="MFA9462544.1"/>
    <property type="molecule type" value="Genomic_DNA"/>
</dbReference>
<feature type="transmembrane region" description="Helical" evidence="7">
    <location>
        <begin position="32"/>
        <end position="50"/>
    </location>
</feature>